<dbReference type="EnsemblPlants" id="OBART09G06850.5">
    <property type="protein sequence ID" value="OBART09G06850.5"/>
    <property type="gene ID" value="OBART09G06850"/>
</dbReference>
<dbReference type="HOGENOM" id="CLU_2871196_0_0_1"/>
<sequence>MRKERAAEVQPHAATSSFLFRPFAGGAVPAKLGRVLPRPRRPQNTERIRGGEDPGPSEGGSGES</sequence>
<evidence type="ECO:0000313" key="2">
    <source>
        <dbReference type="EnsemblPlants" id="OBART09G06850.5"/>
    </source>
</evidence>
<evidence type="ECO:0000313" key="3">
    <source>
        <dbReference type="Proteomes" id="UP000026960"/>
    </source>
</evidence>
<reference evidence="2" key="1">
    <citation type="journal article" date="2009" name="Rice">
        <title>De Novo Next Generation Sequencing of Plant Genomes.</title>
        <authorList>
            <person name="Rounsley S."/>
            <person name="Marri P.R."/>
            <person name="Yu Y."/>
            <person name="He R."/>
            <person name="Sisneros N."/>
            <person name="Goicoechea J.L."/>
            <person name="Lee S.J."/>
            <person name="Angelova A."/>
            <person name="Kudrna D."/>
            <person name="Luo M."/>
            <person name="Affourtit J."/>
            <person name="Desany B."/>
            <person name="Knight J."/>
            <person name="Niazi F."/>
            <person name="Egholm M."/>
            <person name="Wing R.A."/>
        </authorList>
    </citation>
    <scope>NUCLEOTIDE SEQUENCE [LARGE SCALE GENOMIC DNA]</scope>
    <source>
        <strain evidence="2">cv. IRGC 105608</strain>
    </source>
</reference>
<feature type="compositionally biased region" description="Basic and acidic residues" evidence="1">
    <location>
        <begin position="43"/>
        <end position="52"/>
    </location>
</feature>
<dbReference type="AlphaFoldDB" id="A0A0D3H5Q7"/>
<organism evidence="2">
    <name type="scientific">Oryza barthii</name>
    <dbReference type="NCBI Taxonomy" id="65489"/>
    <lineage>
        <taxon>Eukaryota</taxon>
        <taxon>Viridiplantae</taxon>
        <taxon>Streptophyta</taxon>
        <taxon>Embryophyta</taxon>
        <taxon>Tracheophyta</taxon>
        <taxon>Spermatophyta</taxon>
        <taxon>Magnoliopsida</taxon>
        <taxon>Liliopsida</taxon>
        <taxon>Poales</taxon>
        <taxon>Poaceae</taxon>
        <taxon>BOP clade</taxon>
        <taxon>Oryzoideae</taxon>
        <taxon>Oryzeae</taxon>
        <taxon>Oryzinae</taxon>
        <taxon>Oryza</taxon>
    </lineage>
</organism>
<feature type="region of interest" description="Disordered" evidence="1">
    <location>
        <begin position="31"/>
        <end position="64"/>
    </location>
</feature>
<proteinExistence type="predicted"/>
<reference evidence="2" key="2">
    <citation type="submission" date="2015-03" db="UniProtKB">
        <authorList>
            <consortium name="EnsemblPlants"/>
        </authorList>
    </citation>
    <scope>IDENTIFICATION</scope>
</reference>
<protein>
    <submittedName>
        <fullName evidence="2">Uncharacterized protein</fullName>
    </submittedName>
</protein>
<dbReference type="Gramene" id="OBART09G06850.5">
    <property type="protein sequence ID" value="OBART09G06850.5"/>
    <property type="gene ID" value="OBART09G06850"/>
</dbReference>
<keyword evidence="3" id="KW-1185">Reference proteome</keyword>
<name>A0A0D3H5Q7_9ORYZ</name>
<accession>A0A0D3H5Q7</accession>
<evidence type="ECO:0000256" key="1">
    <source>
        <dbReference type="SAM" id="MobiDB-lite"/>
    </source>
</evidence>
<dbReference type="Proteomes" id="UP000026960">
    <property type="component" value="Chromosome 9"/>
</dbReference>